<proteinExistence type="predicted"/>
<comment type="caution">
    <text evidence="2">The sequence shown here is derived from an EMBL/GenBank/DDBJ whole genome shotgun (WGS) entry which is preliminary data.</text>
</comment>
<evidence type="ECO:0000313" key="3">
    <source>
        <dbReference type="Proteomes" id="UP000654279"/>
    </source>
</evidence>
<organism evidence="2 3">
    <name type="scientific">Luoshenia tenuis</name>
    <dbReference type="NCBI Taxonomy" id="2763654"/>
    <lineage>
        <taxon>Bacteria</taxon>
        <taxon>Bacillati</taxon>
        <taxon>Bacillota</taxon>
        <taxon>Clostridia</taxon>
        <taxon>Christensenellales</taxon>
        <taxon>Christensenellaceae</taxon>
        <taxon>Luoshenia</taxon>
    </lineage>
</organism>
<gene>
    <name evidence="2" type="ORF">H8699_07415</name>
</gene>
<dbReference type="Gene3D" id="1.10.3910.10">
    <property type="entry name" value="SP0561-like"/>
    <property type="match status" value="1"/>
</dbReference>
<dbReference type="PANTHER" id="PTHR39341">
    <property type="entry name" value="BSL7085 PROTEIN"/>
    <property type="match status" value="1"/>
</dbReference>
<name>A0A926D0C9_9FIRM</name>
<dbReference type="PANTHER" id="PTHR39341:SF1">
    <property type="entry name" value="DUF1858 DOMAIN-CONTAINING PROTEIN"/>
    <property type="match status" value="1"/>
</dbReference>
<evidence type="ECO:0000259" key="1">
    <source>
        <dbReference type="Pfam" id="PF08984"/>
    </source>
</evidence>
<protein>
    <submittedName>
        <fullName evidence="2">DUF1858 domain-containing protein</fullName>
    </submittedName>
</protein>
<dbReference type="NCBIfam" id="TIGR03980">
    <property type="entry name" value="prismane_assoc"/>
    <property type="match status" value="1"/>
</dbReference>
<evidence type="ECO:0000313" key="2">
    <source>
        <dbReference type="EMBL" id="MBC8529252.1"/>
    </source>
</evidence>
<reference evidence="2" key="1">
    <citation type="submission" date="2020-08" db="EMBL/GenBank/DDBJ databases">
        <title>Genome public.</title>
        <authorList>
            <person name="Liu C."/>
            <person name="Sun Q."/>
        </authorList>
    </citation>
    <scope>NUCLEOTIDE SEQUENCE</scope>
    <source>
        <strain evidence="2">NSJ-44</strain>
    </source>
</reference>
<dbReference type="SUPFAM" id="SSF140683">
    <property type="entry name" value="SP0561-like"/>
    <property type="match status" value="1"/>
</dbReference>
<accession>A0A926D0C9</accession>
<dbReference type="EMBL" id="JACRSO010000003">
    <property type="protein sequence ID" value="MBC8529252.1"/>
    <property type="molecule type" value="Genomic_DNA"/>
</dbReference>
<dbReference type="InterPro" id="IPR023883">
    <property type="entry name" value="CHP03980_redox-disulphide"/>
</dbReference>
<dbReference type="Proteomes" id="UP000654279">
    <property type="component" value="Unassembled WGS sequence"/>
</dbReference>
<dbReference type="Pfam" id="PF08984">
    <property type="entry name" value="DUF1858"/>
    <property type="match status" value="1"/>
</dbReference>
<sequence length="66" mass="7160">MAKITKDMIISDILKLDQRTIPVLMNAGMHCIGCPMSAGESLEQACMGHGINVDALVEELNKLFAE</sequence>
<keyword evidence="3" id="KW-1185">Reference proteome</keyword>
<dbReference type="InterPro" id="IPR038062">
    <property type="entry name" value="ScdA-like_N_sf"/>
</dbReference>
<dbReference type="RefSeq" id="WP_138294788.1">
    <property type="nucleotide sequence ID" value="NZ_JACRSO010000003.1"/>
</dbReference>
<feature type="domain" description="DUF1858" evidence="1">
    <location>
        <begin position="4"/>
        <end position="57"/>
    </location>
</feature>
<dbReference type="AlphaFoldDB" id="A0A926D0C9"/>
<dbReference type="InterPro" id="IPR015077">
    <property type="entry name" value="DUF1858"/>
</dbReference>